<dbReference type="RefSeq" id="WP_282216866.1">
    <property type="nucleotide sequence ID" value="NZ_BAAAUN010000001.1"/>
</dbReference>
<accession>A0ABY7XLK8</accession>
<sequence>MSTSDQQDHGPLTRKQLREIRLTGSTPVITPEEAAAAAETAPPAPPLPRASEPVEIPPAPDAVDDAGVPLTRRQVREQERIKTGAVPVGEEHAPVQDQAPATPEVIEPEVVEPEAVEAEVVEPEVSAPETVEPQAPEFAMPTPAPASSGIVSGVPDFSAPAPADTAGDDDDIDDEIVVEPVRASEASDSVGAVPLEVIEEPADADRQDDVAAVLGLSADSSDPTTDDVLADVEDADDDDVAADPRPTVNPAFGEGVLADAPDVHAPFRPSFDELLTVGDSTGSQHSAPNALIFTPSPGEGSLSGPVASTGEILVTGSYELPKGLGSQGHAHGTTDGKDVDAVLIDGELPPASSPTPIAASSAVSTIKPAGEVIRPPAPEKGNRLLLILAIVAGGLALAVGTAVIVAFSTNVF</sequence>
<organism evidence="3 4">
    <name type="scientific">Microbacterium luteolum</name>
    <name type="common">Aureobacterium luteolum</name>
    <dbReference type="NCBI Taxonomy" id="69367"/>
    <lineage>
        <taxon>Bacteria</taxon>
        <taxon>Bacillati</taxon>
        <taxon>Actinomycetota</taxon>
        <taxon>Actinomycetes</taxon>
        <taxon>Micrococcales</taxon>
        <taxon>Microbacteriaceae</taxon>
        <taxon>Microbacterium</taxon>
    </lineage>
</organism>
<evidence type="ECO:0000313" key="3">
    <source>
        <dbReference type="EMBL" id="WDM43016.1"/>
    </source>
</evidence>
<keyword evidence="4" id="KW-1185">Reference proteome</keyword>
<dbReference type="EMBL" id="CP078075">
    <property type="protein sequence ID" value="WDM43016.1"/>
    <property type="molecule type" value="Genomic_DNA"/>
</dbReference>
<feature type="region of interest" description="Disordered" evidence="1">
    <location>
        <begin position="115"/>
        <end position="171"/>
    </location>
</feature>
<name>A0ABY7XLK8_MICLT</name>
<feature type="compositionally biased region" description="Low complexity" evidence="1">
    <location>
        <begin position="31"/>
        <end position="41"/>
    </location>
</feature>
<keyword evidence="2" id="KW-1133">Transmembrane helix</keyword>
<dbReference type="Proteomes" id="UP001215097">
    <property type="component" value="Chromosome"/>
</dbReference>
<keyword evidence="2" id="KW-0472">Membrane</keyword>
<gene>
    <name evidence="3" type="ORF">KV395_06975</name>
</gene>
<keyword evidence="2" id="KW-0812">Transmembrane</keyword>
<feature type="compositionally biased region" description="Low complexity" evidence="1">
    <location>
        <begin position="123"/>
        <end position="133"/>
    </location>
</feature>
<evidence type="ECO:0000313" key="4">
    <source>
        <dbReference type="Proteomes" id="UP001215097"/>
    </source>
</evidence>
<evidence type="ECO:0000256" key="1">
    <source>
        <dbReference type="SAM" id="MobiDB-lite"/>
    </source>
</evidence>
<evidence type="ECO:0000256" key="2">
    <source>
        <dbReference type="SAM" id="Phobius"/>
    </source>
</evidence>
<protein>
    <submittedName>
        <fullName evidence="3">Uncharacterized protein</fullName>
    </submittedName>
</protein>
<feature type="transmembrane region" description="Helical" evidence="2">
    <location>
        <begin position="384"/>
        <end position="407"/>
    </location>
</feature>
<reference evidence="3 4" key="1">
    <citation type="submission" date="2021-06" db="EMBL/GenBank/DDBJ databases">
        <title>Genome-based taxonomic framework of Microbacterium strains isolated from marine environment, the description of four new species and reclassification of four preexisting species.</title>
        <authorList>
            <person name="Lee S.D."/>
            <person name="Kim S.-M."/>
            <person name="Byeon Y.-S."/>
            <person name="Yang H.L."/>
            <person name="Kim I.S."/>
        </authorList>
    </citation>
    <scope>NUCLEOTIDE SEQUENCE [LARGE SCALE GENOMIC DNA]</scope>
    <source>
        <strain evidence="3 4">KACC 14465</strain>
    </source>
</reference>
<feature type="region of interest" description="Disordered" evidence="1">
    <location>
        <begin position="1"/>
        <end position="103"/>
    </location>
</feature>
<proteinExistence type="predicted"/>